<evidence type="ECO:0000313" key="4">
    <source>
        <dbReference type="Proteomes" id="UP000648075"/>
    </source>
</evidence>
<dbReference type="SUPFAM" id="SSF51905">
    <property type="entry name" value="FAD/NAD(P)-binding domain"/>
    <property type="match status" value="1"/>
</dbReference>
<gene>
    <name evidence="3" type="ORF">GCM10011614_28170</name>
</gene>
<dbReference type="InterPro" id="IPR006311">
    <property type="entry name" value="TAT_signal"/>
</dbReference>
<reference evidence="3" key="2">
    <citation type="submission" date="2020-09" db="EMBL/GenBank/DDBJ databases">
        <authorList>
            <person name="Sun Q."/>
            <person name="Kim S."/>
        </authorList>
    </citation>
    <scope>NUCLEOTIDE SEQUENCE</scope>
    <source>
        <strain evidence="3">KCTC 32255</strain>
    </source>
</reference>
<dbReference type="GO" id="GO:0016491">
    <property type="term" value="F:oxidoreductase activity"/>
    <property type="evidence" value="ECO:0007669"/>
    <property type="project" value="InterPro"/>
</dbReference>
<dbReference type="EMBL" id="BMZA01000012">
    <property type="protein sequence ID" value="GGZ11517.1"/>
    <property type="molecule type" value="Genomic_DNA"/>
</dbReference>
<reference evidence="3" key="1">
    <citation type="journal article" date="2014" name="Int. J. Syst. Evol. Microbiol.">
        <title>Complete genome sequence of Corynebacterium casei LMG S-19264T (=DSM 44701T), isolated from a smear-ripened cheese.</title>
        <authorList>
            <consortium name="US DOE Joint Genome Institute (JGI-PGF)"/>
            <person name="Walter F."/>
            <person name="Albersmeier A."/>
            <person name="Kalinowski J."/>
            <person name="Ruckert C."/>
        </authorList>
    </citation>
    <scope>NUCLEOTIDE SEQUENCE</scope>
    <source>
        <strain evidence="3">KCTC 32255</strain>
    </source>
</reference>
<dbReference type="PANTHER" id="PTHR42923">
    <property type="entry name" value="PROTOPORPHYRINOGEN OXIDASE"/>
    <property type="match status" value="1"/>
</dbReference>
<dbReference type="InterPro" id="IPR050464">
    <property type="entry name" value="Zeta_carotene_desat/Oxidored"/>
</dbReference>
<dbReference type="RefSeq" id="WP_189621890.1">
    <property type="nucleotide sequence ID" value="NZ_BMZA01000012.1"/>
</dbReference>
<dbReference type="PROSITE" id="PS51257">
    <property type="entry name" value="PROKAR_LIPOPROTEIN"/>
    <property type="match status" value="1"/>
</dbReference>
<sequence length="542" mass="58760">MKAEPTRRAMLSGSIGLASALTAPLALAGCSEPSIPGTLGGADWRRGHLLRDGHLPAPDGPVEDRGIVIAGGGVAGLAAAWRLKAAGYDDFTLFEMEDYVGGNARQGRNAVSAYPLGAHYLPVPNREARALRHMLEEFGMIVGEEDGAPVYDPFQLCADLEERLLWRGRWQEGLFPQGGISEEDLAQYRRFDEEMAVYRALLGSDGLHAFASPMAYSSQDPALLALDRISFADWLTHNGYTAGVLRAYLRYCCRDDYGSEPENVSAWAGLHYFSARRGWAARGDGSRELTWPEGNGRLVRLMGQRIAGHVVPAHSAFNLAVRDDGTADLAIHNHRTSRSRTVRARAVILAMPHFVAARTAPAVAARGGMTYAPWVVANVTVDRHPGGKGSPLAWDNVSTASDSLGYVVATHQNGSDPTGPTVLTWYLPLSRETPQAARKILMTRPLADWQRQIRADLLAMNPDLDGAIRAIDVWRWGHAMISPRPGFLSAPARLAAIASRPPVLFAHSDMSGLSLFEEAHHRGVVAAEAALAHLDHAFESLI</sequence>
<evidence type="ECO:0000313" key="3">
    <source>
        <dbReference type="EMBL" id="GGZ11517.1"/>
    </source>
</evidence>
<dbReference type="InterPro" id="IPR036188">
    <property type="entry name" value="FAD/NAD-bd_sf"/>
</dbReference>
<dbReference type="PROSITE" id="PS51318">
    <property type="entry name" value="TAT"/>
    <property type="match status" value="1"/>
</dbReference>
<dbReference type="PANTHER" id="PTHR42923:SF39">
    <property type="entry name" value="AMINO OXIDASE"/>
    <property type="match status" value="1"/>
</dbReference>
<dbReference type="Pfam" id="PF01593">
    <property type="entry name" value="Amino_oxidase"/>
    <property type="match status" value="1"/>
</dbReference>
<feature type="chain" id="PRO_5037295082" evidence="1">
    <location>
        <begin position="29"/>
        <end position="542"/>
    </location>
</feature>
<organism evidence="3 4">
    <name type="scientific">Novosphingobium colocasiae</name>
    <dbReference type="NCBI Taxonomy" id="1256513"/>
    <lineage>
        <taxon>Bacteria</taxon>
        <taxon>Pseudomonadati</taxon>
        <taxon>Pseudomonadota</taxon>
        <taxon>Alphaproteobacteria</taxon>
        <taxon>Sphingomonadales</taxon>
        <taxon>Sphingomonadaceae</taxon>
        <taxon>Novosphingobium</taxon>
    </lineage>
</organism>
<dbReference type="Gene3D" id="3.50.50.60">
    <property type="entry name" value="FAD/NAD(P)-binding domain"/>
    <property type="match status" value="1"/>
</dbReference>
<feature type="domain" description="Amine oxidase" evidence="2">
    <location>
        <begin position="74"/>
        <end position="435"/>
    </location>
</feature>
<accession>A0A918PIX2</accession>
<evidence type="ECO:0000256" key="1">
    <source>
        <dbReference type="SAM" id="SignalP"/>
    </source>
</evidence>
<dbReference type="Proteomes" id="UP000648075">
    <property type="component" value="Unassembled WGS sequence"/>
</dbReference>
<evidence type="ECO:0000259" key="2">
    <source>
        <dbReference type="Pfam" id="PF01593"/>
    </source>
</evidence>
<feature type="signal peptide" evidence="1">
    <location>
        <begin position="1"/>
        <end position="28"/>
    </location>
</feature>
<protein>
    <submittedName>
        <fullName evidence="3">Amino oxidase</fullName>
    </submittedName>
</protein>
<keyword evidence="4" id="KW-1185">Reference proteome</keyword>
<dbReference type="AlphaFoldDB" id="A0A918PIX2"/>
<proteinExistence type="predicted"/>
<name>A0A918PIX2_9SPHN</name>
<dbReference type="InterPro" id="IPR002937">
    <property type="entry name" value="Amino_oxidase"/>
</dbReference>
<keyword evidence="1" id="KW-0732">Signal</keyword>
<comment type="caution">
    <text evidence="3">The sequence shown here is derived from an EMBL/GenBank/DDBJ whole genome shotgun (WGS) entry which is preliminary data.</text>
</comment>